<evidence type="ECO:0000313" key="2">
    <source>
        <dbReference type="EMBL" id="QDS95046.1"/>
    </source>
</evidence>
<organism evidence="2 3">
    <name type="scientific">Roseimaritima multifibrata</name>
    <dbReference type="NCBI Taxonomy" id="1930274"/>
    <lineage>
        <taxon>Bacteria</taxon>
        <taxon>Pseudomonadati</taxon>
        <taxon>Planctomycetota</taxon>
        <taxon>Planctomycetia</taxon>
        <taxon>Pirellulales</taxon>
        <taxon>Pirellulaceae</taxon>
        <taxon>Roseimaritima</taxon>
    </lineage>
</organism>
<gene>
    <name evidence="2" type="ORF">FF011L_38300</name>
</gene>
<dbReference type="RefSeq" id="WP_145352954.1">
    <property type="nucleotide sequence ID" value="NZ_CP036262.1"/>
</dbReference>
<dbReference type="OrthoDB" id="220736at2"/>
<dbReference type="EMBL" id="CP036262">
    <property type="protein sequence ID" value="QDS95046.1"/>
    <property type="molecule type" value="Genomic_DNA"/>
</dbReference>
<name>A0A517MJG8_9BACT</name>
<accession>A0A517MJG8</accession>
<proteinExistence type="predicted"/>
<sequence>MRSNRNLADILVLWLLLNIAGCWTLNAQGTGATSVNNPAVQADRNARPPGGAPSVPTLNSGTGETVRRWDFGREDDQDFDFWPDRWQRQQGRAYPQYVQIGIQSEDSPAKAQAQKLDAAIVPYWVQLRKYLRKTPPWLPMLDPQWTQVLIALGESLPALPPPFQEQFTNQYLAIVLNGGGAMIQSPPIEVSGMYSYVLGLRVRTKHLKHNRSWAELQFLDAEGLPLSVTTTPLAGGDSDWITLQTRPVAPPVGSQTAVIRLRVEPQSEATDIRGIVDFDQIHLQQFPQLHLATAHPTGLFGIGQSIPITATAMGLRHQTAAIQFNLLDIQDAVIRTQTVQVKTVSDNPNPTATDTASAYGGTATWDLSPLPPGFYRVSAELIAADRKALTTAISFAVIDQLPQSDGPFGWTLPEGSPLGNVRSLPGWLHDCHVHWLKYPCWINADDLNSADELAWLATRAEDNQIRFVGLLDQPPEGVAPEIDKRRELAAANTFRDALVWQPILEALMNRLTIKVRWWQLGQERDFSFLGRASLQETINDINKGLQGYREPLNLVISWPWLEPQPAGESRSWRAAVRSASVPLTAAELDAYLNAEFEDSASTKANDTWLLLDPLPKSEYDLATRVRDLVLRMATVQGHPVQAAFVSNPLDRETGLLRPDGTPDFMLLPWRTSSAILGSLRRTGSLQLPNGSPNIVLSDGERTVMVLWNMTPSEESLYLGENIQVIDVWGRLESAETRTVGSQTEQIVKAGPTPKFVLGLDPQITAFRMAVKLDRTSIDSLLGRSQSVGVELDNPSGQELQGDLLLKGDAAWDVPRFPTAMMLPGNSKQTISIPLTLQTNATTGKKAVQLKFTLEGSPKRKFTVYRDLHVGPEGFEVRISSRLDENGNLIVQVEMQNSSADRIRYDCSLFPPGRQYQRKTIQVAANERVRREFIIPNGKSLLGKTMLLRAAEQDGRRVLNYTVLIDQRLASGGS</sequence>
<evidence type="ECO:0000313" key="3">
    <source>
        <dbReference type="Proteomes" id="UP000320672"/>
    </source>
</evidence>
<reference evidence="2 3" key="1">
    <citation type="submission" date="2019-02" db="EMBL/GenBank/DDBJ databases">
        <title>Deep-cultivation of Planctomycetes and their phenomic and genomic characterization uncovers novel biology.</title>
        <authorList>
            <person name="Wiegand S."/>
            <person name="Jogler M."/>
            <person name="Boedeker C."/>
            <person name="Pinto D."/>
            <person name="Vollmers J."/>
            <person name="Rivas-Marin E."/>
            <person name="Kohn T."/>
            <person name="Peeters S.H."/>
            <person name="Heuer A."/>
            <person name="Rast P."/>
            <person name="Oberbeckmann S."/>
            <person name="Bunk B."/>
            <person name="Jeske O."/>
            <person name="Meyerdierks A."/>
            <person name="Storesund J.E."/>
            <person name="Kallscheuer N."/>
            <person name="Luecker S."/>
            <person name="Lage O.M."/>
            <person name="Pohl T."/>
            <person name="Merkel B.J."/>
            <person name="Hornburger P."/>
            <person name="Mueller R.-W."/>
            <person name="Bruemmer F."/>
            <person name="Labrenz M."/>
            <person name="Spormann A.M."/>
            <person name="Op den Camp H."/>
            <person name="Overmann J."/>
            <person name="Amann R."/>
            <person name="Jetten M.S.M."/>
            <person name="Mascher T."/>
            <person name="Medema M.H."/>
            <person name="Devos D.P."/>
            <person name="Kaster A.-K."/>
            <person name="Ovreas L."/>
            <person name="Rohde M."/>
            <person name="Galperin M.Y."/>
            <person name="Jogler C."/>
        </authorList>
    </citation>
    <scope>NUCLEOTIDE SEQUENCE [LARGE SCALE GENOMIC DNA]</scope>
    <source>
        <strain evidence="2 3">FF011L</strain>
    </source>
</reference>
<evidence type="ECO:0000256" key="1">
    <source>
        <dbReference type="SAM" id="MobiDB-lite"/>
    </source>
</evidence>
<dbReference type="KEGG" id="rml:FF011L_38300"/>
<keyword evidence="3" id="KW-1185">Reference proteome</keyword>
<feature type="region of interest" description="Disordered" evidence="1">
    <location>
        <begin position="36"/>
        <end position="65"/>
    </location>
</feature>
<dbReference type="AlphaFoldDB" id="A0A517MJG8"/>
<dbReference type="Proteomes" id="UP000320672">
    <property type="component" value="Chromosome"/>
</dbReference>
<protein>
    <submittedName>
        <fullName evidence="2">Uncharacterized protein</fullName>
    </submittedName>
</protein>